<dbReference type="RefSeq" id="WP_155699057.1">
    <property type="nucleotide sequence ID" value="NZ_CP034235.1"/>
</dbReference>
<protein>
    <submittedName>
        <fullName evidence="1">Aldose epimerase</fullName>
    </submittedName>
</protein>
<evidence type="ECO:0000313" key="2">
    <source>
        <dbReference type="Proteomes" id="UP000426246"/>
    </source>
</evidence>
<keyword evidence="2" id="KW-1185">Reference proteome</keyword>
<organism evidence="1 2">
    <name type="scientific">Paenibacillus psychroresistens</name>
    <dbReference type="NCBI Taxonomy" id="1778678"/>
    <lineage>
        <taxon>Bacteria</taxon>
        <taxon>Bacillati</taxon>
        <taxon>Bacillota</taxon>
        <taxon>Bacilli</taxon>
        <taxon>Bacillales</taxon>
        <taxon>Paenibacillaceae</taxon>
        <taxon>Paenibacillus</taxon>
    </lineage>
</organism>
<accession>A0A6B8RD23</accession>
<dbReference type="OrthoDB" id="9795355at2"/>
<dbReference type="PANTHER" id="PTHR11122:SF13">
    <property type="entry name" value="GLUCOSE-6-PHOSPHATE 1-EPIMERASE"/>
    <property type="match status" value="1"/>
</dbReference>
<dbReference type="KEGG" id="ppsc:EHS13_03645"/>
<dbReference type="GO" id="GO:0005975">
    <property type="term" value="P:carbohydrate metabolic process"/>
    <property type="evidence" value="ECO:0007669"/>
    <property type="project" value="InterPro"/>
</dbReference>
<dbReference type="EMBL" id="CP034235">
    <property type="protein sequence ID" value="QGQ94060.1"/>
    <property type="molecule type" value="Genomic_DNA"/>
</dbReference>
<dbReference type="GO" id="GO:0016853">
    <property type="term" value="F:isomerase activity"/>
    <property type="evidence" value="ECO:0007669"/>
    <property type="project" value="InterPro"/>
</dbReference>
<gene>
    <name evidence="1" type="ORF">EHS13_03645</name>
</gene>
<dbReference type="InterPro" id="IPR011013">
    <property type="entry name" value="Gal_mutarotase_sf_dom"/>
</dbReference>
<evidence type="ECO:0000313" key="1">
    <source>
        <dbReference type="EMBL" id="QGQ94060.1"/>
    </source>
</evidence>
<dbReference type="PANTHER" id="PTHR11122">
    <property type="entry name" value="APOSPORY-ASSOCIATED PROTEIN C-RELATED"/>
    <property type="match status" value="1"/>
</dbReference>
<dbReference type="InterPro" id="IPR008183">
    <property type="entry name" value="Aldose_1/G6P_1-epimerase"/>
</dbReference>
<dbReference type="Pfam" id="PF01263">
    <property type="entry name" value="Aldose_epim"/>
    <property type="match status" value="1"/>
</dbReference>
<sequence>MYEISINEGPFPIYEVKDIATNSWFHISPERGGIVTSYGVNGEEQLYLDKPTFDDPKANIRGGIPILFPICGQLVNKAYEWDGQTYIMDNHGVARTNPWEVVATEQQSDYASITIKQASTPETLKAYPFAYELVFTFRLQAQKLHIEQEYRNHSIADMPMYAGFHPYFLVDNKENTVESDASQLIYLTEHKQVPYTGEVEMSKLPDSIAFAKAATQKISFQPKPGHEVHLTYGDEFQYVVIWSLDGKPFMCVEPWMALTNEFNVKQELVYVKPNEPLITFMTIGVN</sequence>
<dbReference type="Gene3D" id="2.70.98.10">
    <property type="match status" value="1"/>
</dbReference>
<reference evidence="2" key="1">
    <citation type="submission" date="2018-11" db="EMBL/GenBank/DDBJ databases">
        <title>Complete genome sequence of Paenibacillus sp. ML311-T8.</title>
        <authorList>
            <person name="Nam Y.-D."/>
            <person name="Kang J."/>
            <person name="Chung W.-H."/>
            <person name="Park Y.S."/>
        </authorList>
    </citation>
    <scope>NUCLEOTIDE SEQUENCE [LARGE SCALE GENOMIC DNA]</scope>
    <source>
        <strain evidence="2">ML311-T8</strain>
    </source>
</reference>
<dbReference type="SUPFAM" id="SSF74650">
    <property type="entry name" value="Galactose mutarotase-like"/>
    <property type="match status" value="1"/>
</dbReference>
<dbReference type="InterPro" id="IPR014718">
    <property type="entry name" value="GH-type_carb-bd"/>
</dbReference>
<proteinExistence type="predicted"/>
<dbReference type="Proteomes" id="UP000426246">
    <property type="component" value="Chromosome"/>
</dbReference>
<dbReference type="AlphaFoldDB" id="A0A6B8RD23"/>
<dbReference type="GO" id="GO:0030246">
    <property type="term" value="F:carbohydrate binding"/>
    <property type="evidence" value="ECO:0007669"/>
    <property type="project" value="InterPro"/>
</dbReference>
<name>A0A6B8RD23_9BACL</name>